<name>A0AAF0Y7G0_9TREE</name>
<dbReference type="GeneID" id="87807560"/>
<dbReference type="EMBL" id="CP086716">
    <property type="protein sequence ID" value="WOO80792.1"/>
    <property type="molecule type" value="Genomic_DNA"/>
</dbReference>
<dbReference type="RefSeq" id="XP_062626824.1">
    <property type="nucleotide sequence ID" value="XM_062770840.1"/>
</dbReference>
<feature type="region of interest" description="Disordered" evidence="1">
    <location>
        <begin position="90"/>
        <end position="121"/>
    </location>
</feature>
<gene>
    <name evidence="2" type="ORF">LOC62_03G004322</name>
</gene>
<feature type="compositionally biased region" description="Gly residues" evidence="1">
    <location>
        <begin position="102"/>
        <end position="115"/>
    </location>
</feature>
<dbReference type="Proteomes" id="UP000827549">
    <property type="component" value="Chromosome 3"/>
</dbReference>
<evidence type="ECO:0000256" key="1">
    <source>
        <dbReference type="SAM" id="MobiDB-lite"/>
    </source>
</evidence>
<reference evidence="2" key="1">
    <citation type="submission" date="2023-10" db="EMBL/GenBank/DDBJ databases">
        <authorList>
            <person name="Noh H."/>
        </authorList>
    </citation>
    <scope>NUCLEOTIDE SEQUENCE</scope>
    <source>
        <strain evidence="2">DUCC4014</strain>
    </source>
</reference>
<proteinExistence type="predicted"/>
<dbReference type="AlphaFoldDB" id="A0AAF0Y7G0"/>
<protein>
    <submittedName>
        <fullName evidence="2">Uncharacterized protein</fullName>
    </submittedName>
</protein>
<organism evidence="2 3">
    <name type="scientific">Vanrija pseudolonga</name>
    <dbReference type="NCBI Taxonomy" id="143232"/>
    <lineage>
        <taxon>Eukaryota</taxon>
        <taxon>Fungi</taxon>
        <taxon>Dikarya</taxon>
        <taxon>Basidiomycota</taxon>
        <taxon>Agaricomycotina</taxon>
        <taxon>Tremellomycetes</taxon>
        <taxon>Trichosporonales</taxon>
        <taxon>Trichosporonaceae</taxon>
        <taxon>Vanrija</taxon>
    </lineage>
</organism>
<evidence type="ECO:0000313" key="3">
    <source>
        <dbReference type="Proteomes" id="UP000827549"/>
    </source>
</evidence>
<sequence>MLLFNLNDYEIMVALPTTYDKALALAIEKYTIPKDHVVRLGCRASELAYIGNWATTEYLWIADNDSFYYACAGKHVTRLDVIVTPRNVSAPEKKDEAKADGGAKGGGGGGGGGKGSAPFSATTTAANSTKVEIKGNVTASDLSKGPAPNKYVGTLTVEPNTFAYKFDGQALKPDVVHDKATARILFKPSSTTPRIELLPPNSDSMEVTVTLKGWEALTTYPRAKKVTEAGKTRLRWFGRVGKGGMIEDSLDGTHAQGVFYEILSKPANAGPEDPLVPAWPDIRPVNSWCLGQATFVAHIDRVLTTLGVPIENRTAIITSWLPSITRHSNIAYRILDKEQIAASSELSIVPPAQAVLRFFILFKGIPDSELGKWAGRGAAQVERGADWVDALGANALFGDEKLFRVIEYAAMEVHD</sequence>
<keyword evidence="3" id="KW-1185">Reference proteome</keyword>
<feature type="compositionally biased region" description="Basic and acidic residues" evidence="1">
    <location>
        <begin position="91"/>
        <end position="101"/>
    </location>
</feature>
<accession>A0AAF0Y7G0</accession>
<evidence type="ECO:0000313" key="2">
    <source>
        <dbReference type="EMBL" id="WOO80792.1"/>
    </source>
</evidence>